<comment type="caution">
    <text evidence="3">The sequence shown here is derived from an EMBL/GenBank/DDBJ whole genome shotgun (WGS) entry which is preliminary data.</text>
</comment>
<organism evidence="3 4">
    <name type="scientific">Candidatus Sphingobacterium stercoripullorum</name>
    <dbReference type="NCBI Taxonomy" id="2838759"/>
    <lineage>
        <taxon>Bacteria</taxon>
        <taxon>Pseudomonadati</taxon>
        <taxon>Bacteroidota</taxon>
        <taxon>Sphingobacteriia</taxon>
        <taxon>Sphingobacteriales</taxon>
        <taxon>Sphingobacteriaceae</taxon>
        <taxon>Sphingobacterium</taxon>
    </lineage>
</organism>
<reference evidence="3" key="2">
    <citation type="submission" date="2021-04" db="EMBL/GenBank/DDBJ databases">
        <authorList>
            <person name="Gilroy R."/>
        </authorList>
    </citation>
    <scope>NUCLEOTIDE SEQUENCE</scope>
    <source>
        <strain evidence="3">1719</strain>
    </source>
</reference>
<evidence type="ECO:0000259" key="2">
    <source>
        <dbReference type="Pfam" id="PF07995"/>
    </source>
</evidence>
<dbReference type="InterPro" id="IPR012938">
    <property type="entry name" value="Glc/Sorbosone_DH"/>
</dbReference>
<keyword evidence="1" id="KW-0732">Signal</keyword>
<feature type="domain" description="Glucose/Sorbosone dehydrogenase" evidence="2">
    <location>
        <begin position="53"/>
        <end position="374"/>
    </location>
</feature>
<dbReference type="EMBL" id="DXEZ01000172">
    <property type="protein sequence ID" value="HIX54623.1"/>
    <property type="molecule type" value="Genomic_DNA"/>
</dbReference>
<dbReference type="InterPro" id="IPR011042">
    <property type="entry name" value="6-blade_b-propeller_TolB-like"/>
</dbReference>
<dbReference type="PANTHER" id="PTHR19328">
    <property type="entry name" value="HEDGEHOG-INTERACTING PROTEIN"/>
    <property type="match status" value="1"/>
</dbReference>
<dbReference type="InterPro" id="IPR011041">
    <property type="entry name" value="Quinoprot_gluc/sorb_DH_b-prop"/>
</dbReference>
<feature type="signal peptide" evidence="1">
    <location>
        <begin position="1"/>
        <end position="23"/>
    </location>
</feature>
<evidence type="ECO:0000313" key="4">
    <source>
        <dbReference type="Proteomes" id="UP000824156"/>
    </source>
</evidence>
<dbReference type="PROSITE" id="PS51257">
    <property type="entry name" value="PROKAR_LIPOPROTEIN"/>
    <property type="match status" value="1"/>
</dbReference>
<dbReference type="AlphaFoldDB" id="A0A9D2AYJ9"/>
<dbReference type="PANTHER" id="PTHR19328:SF75">
    <property type="entry name" value="ALDOSE SUGAR DEHYDROGENASE YLII"/>
    <property type="match status" value="1"/>
</dbReference>
<feature type="chain" id="PRO_5039679849" evidence="1">
    <location>
        <begin position="24"/>
        <end position="383"/>
    </location>
</feature>
<evidence type="ECO:0000313" key="3">
    <source>
        <dbReference type="EMBL" id="HIX54623.1"/>
    </source>
</evidence>
<evidence type="ECO:0000256" key="1">
    <source>
        <dbReference type="SAM" id="SignalP"/>
    </source>
</evidence>
<dbReference type="Pfam" id="PF07995">
    <property type="entry name" value="GSDH"/>
    <property type="match status" value="1"/>
</dbReference>
<reference evidence="3" key="1">
    <citation type="journal article" date="2021" name="PeerJ">
        <title>Extensive microbial diversity within the chicken gut microbiome revealed by metagenomics and culture.</title>
        <authorList>
            <person name="Gilroy R."/>
            <person name="Ravi A."/>
            <person name="Getino M."/>
            <person name="Pursley I."/>
            <person name="Horton D.L."/>
            <person name="Alikhan N.F."/>
            <person name="Baker D."/>
            <person name="Gharbi K."/>
            <person name="Hall N."/>
            <person name="Watson M."/>
            <person name="Adriaenssens E.M."/>
            <person name="Foster-Nyarko E."/>
            <person name="Jarju S."/>
            <person name="Secka A."/>
            <person name="Antonio M."/>
            <person name="Oren A."/>
            <person name="Chaudhuri R.R."/>
            <person name="La Ragione R."/>
            <person name="Hildebrand F."/>
            <person name="Pallen M.J."/>
        </authorList>
    </citation>
    <scope>NUCLEOTIDE SEQUENCE</scope>
    <source>
        <strain evidence="3">1719</strain>
    </source>
</reference>
<name>A0A9D2AYJ9_9SPHI</name>
<dbReference type="Proteomes" id="UP000824156">
    <property type="component" value="Unassembled WGS sequence"/>
</dbReference>
<proteinExistence type="predicted"/>
<sequence>MKILYFKSIGLLFLGFSILSCQNGSSESKDTQEEYKEPETTEFTLKEIDSPVENPWGITWIDKSTALITERSGKIFILKEDQVIDSITGIPSPFLKGQSGYLDIKAHPEYPEKPWVYLTYSKKSGSGGSTTLARFQLSGNKATNWEDLYQTMPITDAGVHFGSRIIFDNDGYLFFSTGERGVKENAQDLTNDMGKIHRLYEDGSIPEDNPFVETPNAKKSIWTYGNRNVQGMAYDSQNNIIYATEHGPKGGDELNVIQKGANYGWPEITYGIDYDGSIISDLEEKEGLELPIHYWVPSIATCGLLFYTGDKYPEWKNNLFSGALAGMHVARITIENGEVVNEEKLLVDQGRVRQVAESPEGYIYVLLEGPGQILKLEPATKSE</sequence>
<dbReference type="Gene3D" id="2.120.10.30">
    <property type="entry name" value="TolB, C-terminal domain"/>
    <property type="match status" value="1"/>
</dbReference>
<gene>
    <name evidence="3" type="ORF">H9853_06325</name>
</gene>
<dbReference type="SUPFAM" id="SSF50952">
    <property type="entry name" value="Soluble quinoprotein glucose dehydrogenase"/>
    <property type="match status" value="1"/>
</dbReference>
<accession>A0A9D2AYJ9</accession>
<protein>
    <submittedName>
        <fullName evidence="3">PQQ-dependent sugar dehydrogenase</fullName>
    </submittedName>
</protein>